<sequence length="902" mass="101725">MDCKVVVQTTVRNAQTRQNEKDVLPIGNAGREDIVTLDMVAQMVANMSADERADFAARLSKAKKQPITDAMIGKHEFVGNTTVGELLAQYPGLSEQYKIRPELYESYTIIKGTKFKLNGVNYNGRVLTSEGKEIFFIKDRNGAVNFIKYLRAKEMADQAFDGDMPEALLPYMDDLKVIAKRFDLSPKEVVMEYLNNRDLFKPFSVNGNTITPRQVLGKIVGLLTDEYTYDEAYTDLEMTLSSIRDTSVKGEWKIPKSKLYEVLITYFPELGKDLSLDMFQELDTKEMSDLLKQVFVGNPKLERANIKMMTYGNTKVRMPESQTIKEIGKLSPKRMESVWEVAKEQALAEGIELPDSYNEFARQNPEAMVRVINSLKLQYQATKDGQPHEITARIVTDKNGREHVEYSYEYEVVKAPEVSKGESYVTLEFPNAYIGNVYNFGYDTKPIFSPVNEGSIVDGRYNGFYIYKAVRHTLRGDKAIYAVSRNIISPNSYMSTYSTLESAMAGVDSKVKRDKVKNNSLLSIKQVDGVPREVVLEMDNVEAGQIVTTLDIKLPKLPLSNLPNSVRQLFNLTVPEIHSTLNRIQDITKLDTPEKVAAFLVKAVESLSMSDFQEAKNSGTVANIIQSPDYAEQVNNIISEISHAPAKNYYVEKFIKDFKTKKALLTLLENNGNAVQVDGTIEGDMTVRDLIGQNMTNAAEFFMTQYGIPVEALSTSELIQLSKENGLGIENNVNGTKAFIFNGTIYINSSVADASDLYHEMAHLFLGVLKVKYPEGYKQVMDTYRNDKAFAKKLRWVTGTYDNLARQDMEEEAVVDMIADKMFRDGKLSDGFDSGRFTEIMQDIIEKVDSFKQERISSGMGFDNFMTTLLTENADSMKKQRVVTNFIQSKLGNEIVEDCDGM</sequence>
<dbReference type="EMBL" id="BK032843">
    <property type="protein sequence ID" value="DAF63714.1"/>
    <property type="molecule type" value="Genomic_DNA"/>
</dbReference>
<organism evidence="1">
    <name type="scientific">Podoviridae sp. ctz6O13</name>
    <dbReference type="NCBI Taxonomy" id="2827757"/>
    <lineage>
        <taxon>Viruses</taxon>
        <taxon>Duplodnaviria</taxon>
        <taxon>Heunggongvirae</taxon>
        <taxon>Uroviricota</taxon>
        <taxon>Caudoviricetes</taxon>
    </lineage>
</organism>
<accession>A0A8S5TLQ8</accession>
<evidence type="ECO:0000313" key="1">
    <source>
        <dbReference type="EMBL" id="DAF63714.1"/>
    </source>
</evidence>
<name>A0A8S5TLQ8_9CAUD</name>
<reference evidence="1" key="1">
    <citation type="journal article" date="2021" name="Proc. Natl. Acad. Sci. U.S.A.">
        <title>A Catalog of Tens of Thousands of Viruses from Human Metagenomes Reveals Hidden Associations with Chronic Diseases.</title>
        <authorList>
            <person name="Tisza M.J."/>
            <person name="Buck C.B."/>
        </authorList>
    </citation>
    <scope>NUCLEOTIDE SEQUENCE</scope>
    <source>
        <strain evidence="1">Ctz6O13</strain>
    </source>
</reference>
<proteinExistence type="predicted"/>
<protein>
    <submittedName>
        <fullName evidence="1">Uncharacterized protein</fullName>
    </submittedName>
</protein>